<name>A0AA36EMX4_LACSI</name>
<feature type="region of interest" description="Disordered" evidence="1">
    <location>
        <begin position="135"/>
        <end position="190"/>
    </location>
</feature>
<keyword evidence="3" id="KW-1185">Reference proteome</keyword>
<dbReference type="AlphaFoldDB" id="A0AA36EMX4"/>
<protein>
    <submittedName>
        <fullName evidence="2">Uncharacterized protein</fullName>
    </submittedName>
</protein>
<dbReference type="EMBL" id="OX465085">
    <property type="protein sequence ID" value="CAI9301543.1"/>
    <property type="molecule type" value="Genomic_DNA"/>
</dbReference>
<sequence>MPNGLPEHGIWTSRYPYISPGLINMNITIAVDSLPYQITIMEDIFESSRLSPVPARNNFEFYPSTLWNVNDDDLGSVGEDVDDIRDYEIDADGDIDGIPIPAASAELHAYQAEGESTPQSPQTVVEESFPHTIHPRKSQGLQIPRPATHNQPSDESPSHRVSNNIMNMKISSGSQPNSNLISRPLSPNQP</sequence>
<evidence type="ECO:0000256" key="1">
    <source>
        <dbReference type="SAM" id="MobiDB-lite"/>
    </source>
</evidence>
<evidence type="ECO:0000313" key="2">
    <source>
        <dbReference type="EMBL" id="CAI9301543.1"/>
    </source>
</evidence>
<evidence type="ECO:0000313" key="3">
    <source>
        <dbReference type="Proteomes" id="UP001177003"/>
    </source>
</evidence>
<gene>
    <name evidence="2" type="ORF">LSALG_LOCUS40088</name>
</gene>
<dbReference type="Proteomes" id="UP001177003">
    <property type="component" value="Chromosome 9"/>
</dbReference>
<organism evidence="2 3">
    <name type="scientific">Lactuca saligna</name>
    <name type="common">Willowleaf lettuce</name>
    <dbReference type="NCBI Taxonomy" id="75948"/>
    <lineage>
        <taxon>Eukaryota</taxon>
        <taxon>Viridiplantae</taxon>
        <taxon>Streptophyta</taxon>
        <taxon>Embryophyta</taxon>
        <taxon>Tracheophyta</taxon>
        <taxon>Spermatophyta</taxon>
        <taxon>Magnoliopsida</taxon>
        <taxon>eudicotyledons</taxon>
        <taxon>Gunneridae</taxon>
        <taxon>Pentapetalae</taxon>
        <taxon>asterids</taxon>
        <taxon>campanulids</taxon>
        <taxon>Asterales</taxon>
        <taxon>Asteraceae</taxon>
        <taxon>Cichorioideae</taxon>
        <taxon>Cichorieae</taxon>
        <taxon>Lactucinae</taxon>
        <taxon>Lactuca</taxon>
    </lineage>
</organism>
<accession>A0AA36EMX4</accession>
<reference evidence="2" key="1">
    <citation type="submission" date="2023-04" db="EMBL/GenBank/DDBJ databases">
        <authorList>
            <person name="Vijverberg K."/>
            <person name="Xiong W."/>
            <person name="Schranz E."/>
        </authorList>
    </citation>
    <scope>NUCLEOTIDE SEQUENCE</scope>
</reference>
<proteinExistence type="predicted"/>
<feature type="compositionally biased region" description="Polar residues" evidence="1">
    <location>
        <begin position="148"/>
        <end position="190"/>
    </location>
</feature>